<feature type="region of interest" description="Disordered" evidence="1">
    <location>
        <begin position="115"/>
        <end position="134"/>
    </location>
</feature>
<sequence length="591" mass="66997">MSKTVKFVHLVVDEVSGPAAASAEADGAGGDSRNGATTSNEAQSSPDEASTSYTGDKTGDVCPDMISVGLQVKSSKLKYSLADYADAGAAANAKFWREVDSETKASYGVRIPIPRSKRSPAASRSSSKSVTCRTTSAASSSSIFTSPPPKKGRLSIPLVDEYNFQQYRDVDPGNAFPRSIKPLIDLLSKDHDIYIPYGHIARNYEVRMTSFEEYFERVYHDFQCVVPLMMSESESEVDFFNDADFEQIEPVQPDIFKERIPFYVQRLMRTVSTKTGSTKNVSTDADGKPLKEEKTEHQFDYETKKVFKILEFGMVKQSPYELLHNVASRFVKHSDYKKCTHHIYDNALIMGINASRNGFMNHNNTSVISYKQGTKGRVYIYQHVTQFEMHTEFLTKLISERNPDAAADLLMKYFCNLNPAKCHKLVALAFFAFFCEVEFTLEAVAAKCQLISYCLYSIGNSNVPITIPFFQDYIFQRFGSICFEISKKPIGSKKSWDTANRTLYLDGDLELVEEVAFTDYVGNFEAFNILDIQLLKKYYLCSNFDSFEHFIRVLTFMYARNEDLINTLREVLCDEYGLMQKLSTKEKNKKK</sequence>
<accession>A0A914Q0F6</accession>
<evidence type="ECO:0000256" key="1">
    <source>
        <dbReference type="SAM" id="MobiDB-lite"/>
    </source>
</evidence>
<feature type="compositionally biased region" description="Polar residues" evidence="1">
    <location>
        <begin position="34"/>
        <end position="55"/>
    </location>
</feature>
<evidence type="ECO:0000313" key="3">
    <source>
        <dbReference type="WBParaSite" id="PDA_v2.g24638.t1"/>
    </source>
</evidence>
<feature type="compositionally biased region" description="Low complexity" evidence="1">
    <location>
        <begin position="119"/>
        <end position="134"/>
    </location>
</feature>
<keyword evidence="2" id="KW-1185">Reference proteome</keyword>
<name>A0A914Q0F6_9BILA</name>
<dbReference type="AlphaFoldDB" id="A0A914Q0F6"/>
<proteinExistence type="predicted"/>
<evidence type="ECO:0000313" key="2">
    <source>
        <dbReference type="Proteomes" id="UP000887578"/>
    </source>
</evidence>
<feature type="region of interest" description="Disordered" evidence="1">
    <location>
        <begin position="275"/>
        <end position="294"/>
    </location>
</feature>
<organism evidence="2 3">
    <name type="scientific">Panagrolaimus davidi</name>
    <dbReference type="NCBI Taxonomy" id="227884"/>
    <lineage>
        <taxon>Eukaryota</taxon>
        <taxon>Metazoa</taxon>
        <taxon>Ecdysozoa</taxon>
        <taxon>Nematoda</taxon>
        <taxon>Chromadorea</taxon>
        <taxon>Rhabditida</taxon>
        <taxon>Tylenchina</taxon>
        <taxon>Panagrolaimomorpha</taxon>
        <taxon>Panagrolaimoidea</taxon>
        <taxon>Panagrolaimidae</taxon>
        <taxon>Panagrolaimus</taxon>
    </lineage>
</organism>
<protein>
    <submittedName>
        <fullName evidence="3">Uncharacterized protein</fullName>
    </submittedName>
</protein>
<feature type="region of interest" description="Disordered" evidence="1">
    <location>
        <begin position="18"/>
        <end position="58"/>
    </location>
</feature>
<dbReference type="WBParaSite" id="PDA_v2.g24638.t1">
    <property type="protein sequence ID" value="PDA_v2.g24638.t1"/>
    <property type="gene ID" value="PDA_v2.g24638"/>
</dbReference>
<dbReference type="Proteomes" id="UP000887578">
    <property type="component" value="Unplaced"/>
</dbReference>
<feature type="compositionally biased region" description="Basic and acidic residues" evidence="1">
    <location>
        <begin position="285"/>
        <end position="294"/>
    </location>
</feature>
<reference evidence="3" key="1">
    <citation type="submission" date="2022-11" db="UniProtKB">
        <authorList>
            <consortium name="WormBaseParasite"/>
        </authorList>
    </citation>
    <scope>IDENTIFICATION</scope>
</reference>